<gene>
    <name evidence="2" type="ORF">LX74_03793</name>
</gene>
<dbReference type="Proteomes" id="UP000324513">
    <property type="component" value="Unassembled WGS sequence"/>
</dbReference>
<name>A0ABY3NAW4_ELIMR</name>
<keyword evidence="3" id="KW-1185">Reference proteome</keyword>
<protein>
    <recommendedName>
        <fullName evidence="1">DUF6705 domain-containing protein</fullName>
    </recommendedName>
</protein>
<reference evidence="2 3" key="1">
    <citation type="submission" date="2019-07" db="EMBL/GenBank/DDBJ databases">
        <title>Genomic Encyclopedia of Archaeal and Bacterial Type Strains, Phase II (KMG-II): from individual species to whole genera.</title>
        <authorList>
            <person name="Goeker M."/>
        </authorList>
    </citation>
    <scope>NUCLEOTIDE SEQUENCE [LARGE SCALE GENOMIC DNA]</scope>
    <source>
        <strain evidence="2 3">DSM 14571</strain>
    </source>
</reference>
<dbReference type="EMBL" id="VNHK01000018">
    <property type="protein sequence ID" value="TYO84737.1"/>
    <property type="molecule type" value="Genomic_DNA"/>
</dbReference>
<evidence type="ECO:0000313" key="3">
    <source>
        <dbReference type="Proteomes" id="UP000324513"/>
    </source>
</evidence>
<comment type="caution">
    <text evidence="2">The sequence shown here is derived from an EMBL/GenBank/DDBJ whole genome shotgun (WGS) entry which is preliminary data.</text>
</comment>
<accession>A0ABY3NAW4</accession>
<evidence type="ECO:0000259" key="1">
    <source>
        <dbReference type="Pfam" id="PF20448"/>
    </source>
</evidence>
<dbReference type="InterPro" id="IPR046551">
    <property type="entry name" value="DUF6705"/>
</dbReference>
<organism evidence="2 3">
    <name type="scientific">Elizabethkingia miricola</name>
    <name type="common">Chryseobacterium miricola</name>
    <dbReference type="NCBI Taxonomy" id="172045"/>
    <lineage>
        <taxon>Bacteria</taxon>
        <taxon>Pseudomonadati</taxon>
        <taxon>Bacteroidota</taxon>
        <taxon>Flavobacteriia</taxon>
        <taxon>Flavobacteriales</taxon>
        <taxon>Weeksellaceae</taxon>
        <taxon>Elizabethkingia</taxon>
    </lineage>
</organism>
<feature type="domain" description="DUF6705" evidence="1">
    <location>
        <begin position="32"/>
        <end position="178"/>
    </location>
</feature>
<evidence type="ECO:0000313" key="2">
    <source>
        <dbReference type="EMBL" id="TYO84737.1"/>
    </source>
</evidence>
<sequence length="216" mass="24897">MADNLMELRFPVVGDNVFYYIFDHQIYQSHFMKKILYSVLFLTCLSINAQVARLSGATDINTGIYLKDLDNILLQFTGEWTAKYDNNQVTLNIEKIEKHPLTVEKVNYYSDILFLRYSIKDSQGKEIFSDLHKTITDTGVLKSSNASFENKSVGIEYAGEECHIGEGYITLTYKDPTHIIWEYIAEDKPIDKTKCPNADKIKSYIPATYELIFTKK</sequence>
<dbReference type="Pfam" id="PF20448">
    <property type="entry name" value="DUF6705"/>
    <property type="match status" value="1"/>
</dbReference>
<proteinExistence type="predicted"/>